<accession>A0A0C3CKX9</accession>
<keyword evidence="1" id="KW-0812">Transmembrane</keyword>
<name>A0A0C3CKX9_HEBCY</name>
<reference evidence="2 3" key="1">
    <citation type="submission" date="2014-04" db="EMBL/GenBank/DDBJ databases">
        <authorList>
            <consortium name="DOE Joint Genome Institute"/>
            <person name="Kuo A."/>
            <person name="Gay G."/>
            <person name="Dore J."/>
            <person name="Kohler A."/>
            <person name="Nagy L.G."/>
            <person name="Floudas D."/>
            <person name="Copeland A."/>
            <person name="Barry K.W."/>
            <person name="Cichocki N."/>
            <person name="Veneault-Fourrey C."/>
            <person name="LaButti K."/>
            <person name="Lindquist E.A."/>
            <person name="Lipzen A."/>
            <person name="Lundell T."/>
            <person name="Morin E."/>
            <person name="Murat C."/>
            <person name="Sun H."/>
            <person name="Tunlid A."/>
            <person name="Henrissat B."/>
            <person name="Grigoriev I.V."/>
            <person name="Hibbett D.S."/>
            <person name="Martin F."/>
            <person name="Nordberg H.P."/>
            <person name="Cantor M.N."/>
            <person name="Hua S.X."/>
        </authorList>
    </citation>
    <scope>NUCLEOTIDE SEQUENCE [LARGE SCALE GENOMIC DNA]</scope>
    <source>
        <strain evidence="3">h7</strain>
    </source>
</reference>
<keyword evidence="1" id="KW-1133">Transmembrane helix</keyword>
<dbReference type="HOGENOM" id="CLU_1489200_0_0_1"/>
<organism evidence="2 3">
    <name type="scientific">Hebeloma cylindrosporum</name>
    <dbReference type="NCBI Taxonomy" id="76867"/>
    <lineage>
        <taxon>Eukaryota</taxon>
        <taxon>Fungi</taxon>
        <taxon>Dikarya</taxon>
        <taxon>Basidiomycota</taxon>
        <taxon>Agaricomycotina</taxon>
        <taxon>Agaricomycetes</taxon>
        <taxon>Agaricomycetidae</taxon>
        <taxon>Agaricales</taxon>
        <taxon>Agaricineae</taxon>
        <taxon>Hymenogastraceae</taxon>
        <taxon>Hebeloma</taxon>
    </lineage>
</organism>
<evidence type="ECO:0000313" key="3">
    <source>
        <dbReference type="Proteomes" id="UP000053424"/>
    </source>
</evidence>
<protein>
    <submittedName>
        <fullName evidence="2">Uncharacterized protein</fullName>
    </submittedName>
</protein>
<evidence type="ECO:0000313" key="2">
    <source>
        <dbReference type="EMBL" id="KIM44784.1"/>
    </source>
</evidence>
<keyword evidence="1" id="KW-0472">Membrane</keyword>
<evidence type="ECO:0000256" key="1">
    <source>
        <dbReference type="SAM" id="Phobius"/>
    </source>
</evidence>
<sequence length="181" mass="20212">MTLVRFYQVLNMTKYLIVTFALLWRVFIAVEYRGYSDKISTLSTLQTRSHGTNCISLACAIQQHTTSYEGNTYVSWNLGAICPPPDTWDSSGIYSGRLFYGRAASKPATLPSQIRQFGHFKIKAIPTGPLFTLITSNDMFVSAGLHVPVLTINAPFMLLARSFKLTKRQFPGRTKGSFDGL</sequence>
<proteinExistence type="predicted"/>
<reference evidence="3" key="2">
    <citation type="submission" date="2015-01" db="EMBL/GenBank/DDBJ databases">
        <title>Evolutionary Origins and Diversification of the Mycorrhizal Mutualists.</title>
        <authorList>
            <consortium name="DOE Joint Genome Institute"/>
            <consortium name="Mycorrhizal Genomics Consortium"/>
            <person name="Kohler A."/>
            <person name="Kuo A."/>
            <person name="Nagy L.G."/>
            <person name="Floudas D."/>
            <person name="Copeland A."/>
            <person name="Barry K.W."/>
            <person name="Cichocki N."/>
            <person name="Veneault-Fourrey C."/>
            <person name="LaButti K."/>
            <person name="Lindquist E.A."/>
            <person name="Lipzen A."/>
            <person name="Lundell T."/>
            <person name="Morin E."/>
            <person name="Murat C."/>
            <person name="Riley R."/>
            <person name="Ohm R."/>
            <person name="Sun H."/>
            <person name="Tunlid A."/>
            <person name="Henrissat B."/>
            <person name="Grigoriev I.V."/>
            <person name="Hibbett D.S."/>
            <person name="Martin F."/>
        </authorList>
    </citation>
    <scope>NUCLEOTIDE SEQUENCE [LARGE SCALE GENOMIC DNA]</scope>
    <source>
        <strain evidence="3">h7</strain>
    </source>
</reference>
<gene>
    <name evidence="2" type="ORF">M413DRAFT_442746</name>
</gene>
<dbReference type="Proteomes" id="UP000053424">
    <property type="component" value="Unassembled WGS sequence"/>
</dbReference>
<feature type="transmembrane region" description="Helical" evidence="1">
    <location>
        <begin position="12"/>
        <end position="30"/>
    </location>
</feature>
<dbReference type="EMBL" id="KN831773">
    <property type="protein sequence ID" value="KIM44784.1"/>
    <property type="molecule type" value="Genomic_DNA"/>
</dbReference>
<dbReference type="AlphaFoldDB" id="A0A0C3CKX9"/>
<keyword evidence="3" id="KW-1185">Reference proteome</keyword>